<organism evidence="3 4">
    <name type="scientific">Cyclotella cryptica</name>
    <dbReference type="NCBI Taxonomy" id="29204"/>
    <lineage>
        <taxon>Eukaryota</taxon>
        <taxon>Sar</taxon>
        <taxon>Stramenopiles</taxon>
        <taxon>Ochrophyta</taxon>
        <taxon>Bacillariophyta</taxon>
        <taxon>Coscinodiscophyceae</taxon>
        <taxon>Thalassiosirophycidae</taxon>
        <taxon>Stephanodiscales</taxon>
        <taxon>Stephanodiscaceae</taxon>
        <taxon>Cyclotella</taxon>
    </lineage>
</organism>
<feature type="region of interest" description="Disordered" evidence="1">
    <location>
        <begin position="65"/>
        <end position="87"/>
    </location>
</feature>
<gene>
    <name evidence="3" type="ORF">HJC23_001347</name>
</gene>
<evidence type="ECO:0000313" key="3">
    <source>
        <dbReference type="EMBL" id="KAL3789539.1"/>
    </source>
</evidence>
<keyword evidence="2" id="KW-0812">Transmembrane</keyword>
<keyword evidence="4" id="KW-1185">Reference proteome</keyword>
<proteinExistence type="predicted"/>
<protein>
    <recommendedName>
        <fullName evidence="5">SGNH hydrolase-type esterase domain-containing protein</fullName>
    </recommendedName>
</protein>
<dbReference type="AlphaFoldDB" id="A0ABD3PPM6"/>
<dbReference type="PANTHER" id="PTHR34407:SF1">
    <property type="entry name" value="SGNH HYDROLASE-TYPE ESTERASE DOMAIN-CONTAINING PROTEIN"/>
    <property type="match status" value="1"/>
</dbReference>
<feature type="compositionally biased region" description="Low complexity" evidence="1">
    <location>
        <begin position="65"/>
        <end position="81"/>
    </location>
</feature>
<comment type="caution">
    <text evidence="3">The sequence shown here is derived from an EMBL/GenBank/DDBJ whole genome shotgun (WGS) entry which is preliminary data.</text>
</comment>
<sequence>MKPPAISMGQRRVTVRPVESSFIGCLTSKYLLVAGLLCFIWNVAKIHHLVSTSLVDCNDREDVITPRSASSPRSLPRSATAKTEKTESSCDLEYNRLTANITPGITRQDLLRSKAWTGNQYRLNKAINELRDGNRPVVAVVAGGSISLGHGVEKTYRYGERLERWMNEMYPLENSTHQVINVAAHGADMCSMAKRLNVLYSDLSSRMPMSSSNEPDLIILEFAVNDYQGQDHVIQIDHKTSVFFDGFRDLALCAEVVVYSLLTKFPNAAIAFLEMQTANFRRKTGALLHMGIAQHYQVPVFSYAEAMFHYYFRLIKKLEEMDKNTYSFSDDQWMLDGGLGIDPTKVANETPIASAIFPFPHGCAKCRPHHIEPQFRKAGCKSICRFLEKGNLIPGAKLICNDRDGPFPAGRNECFVPFFAHDEVHPSALGHAIVMDFIVDGLASAQFRACTDGFAPEKDEIPLTTFVAGSFDDLKVRGDFLWVHDVDRIFSRWDELKPIAGRTSEGFKRYADDPMKQRPGWVATNEKGGENVTFTIDLPPGQCYVVYVAILKSYSGMGTMQIEVKDFGDNKGDSSTVKHISSKKVDGLWSSPISVWSDVQVTEDDTPGCTGYCEVTITTDPIVPGRDGNKVKVLTVSARRCSTTKKQ</sequence>
<dbReference type="PANTHER" id="PTHR34407">
    <property type="entry name" value="EXPRESSED PROTEIN"/>
    <property type="match status" value="1"/>
</dbReference>
<dbReference type="InterPro" id="IPR036514">
    <property type="entry name" value="SGNH_hydro_sf"/>
</dbReference>
<name>A0ABD3PPM6_9STRA</name>
<reference evidence="3 4" key="1">
    <citation type="journal article" date="2020" name="G3 (Bethesda)">
        <title>Improved Reference Genome for Cyclotella cryptica CCMP332, a Model for Cell Wall Morphogenesis, Salinity Adaptation, and Lipid Production in Diatoms (Bacillariophyta).</title>
        <authorList>
            <person name="Roberts W.R."/>
            <person name="Downey K.M."/>
            <person name="Ruck E.C."/>
            <person name="Traller J.C."/>
            <person name="Alverson A.J."/>
        </authorList>
    </citation>
    <scope>NUCLEOTIDE SEQUENCE [LARGE SCALE GENOMIC DNA]</scope>
    <source>
        <strain evidence="3 4">CCMP332</strain>
    </source>
</reference>
<evidence type="ECO:0000256" key="2">
    <source>
        <dbReference type="SAM" id="Phobius"/>
    </source>
</evidence>
<dbReference type="SUPFAM" id="SSF52266">
    <property type="entry name" value="SGNH hydrolase"/>
    <property type="match status" value="1"/>
</dbReference>
<keyword evidence="2" id="KW-1133">Transmembrane helix</keyword>
<keyword evidence="2" id="KW-0472">Membrane</keyword>
<dbReference type="CDD" id="cd00229">
    <property type="entry name" value="SGNH_hydrolase"/>
    <property type="match status" value="1"/>
</dbReference>
<evidence type="ECO:0000256" key="1">
    <source>
        <dbReference type="SAM" id="MobiDB-lite"/>
    </source>
</evidence>
<dbReference type="Gene3D" id="3.40.50.1110">
    <property type="entry name" value="SGNH hydrolase"/>
    <property type="match status" value="1"/>
</dbReference>
<accession>A0ABD3PPM6</accession>
<evidence type="ECO:0000313" key="4">
    <source>
        <dbReference type="Proteomes" id="UP001516023"/>
    </source>
</evidence>
<dbReference type="Proteomes" id="UP001516023">
    <property type="component" value="Unassembled WGS sequence"/>
</dbReference>
<evidence type="ECO:0008006" key="5">
    <source>
        <dbReference type="Google" id="ProtNLM"/>
    </source>
</evidence>
<dbReference type="EMBL" id="JABMIG020000139">
    <property type="protein sequence ID" value="KAL3789539.1"/>
    <property type="molecule type" value="Genomic_DNA"/>
</dbReference>
<feature type="transmembrane region" description="Helical" evidence="2">
    <location>
        <begin position="21"/>
        <end position="44"/>
    </location>
</feature>